<keyword evidence="2" id="KW-1185">Reference proteome</keyword>
<dbReference type="Proteomes" id="UP000762676">
    <property type="component" value="Unassembled WGS sequence"/>
</dbReference>
<protein>
    <submittedName>
        <fullName evidence="1">Uncharacterized protein</fullName>
    </submittedName>
</protein>
<accession>A0AAV4HRD6</accession>
<dbReference type="EMBL" id="BMAT01002122">
    <property type="protein sequence ID" value="GFR99336.1"/>
    <property type="molecule type" value="Genomic_DNA"/>
</dbReference>
<name>A0AAV4HRD6_9GAST</name>
<sequence length="121" mass="13773">MSPDCHRKARCHPRSERGKVSSVVRASPSLLDETNFCHRIRAKNNRRYCELISICFFSTSALRQVFLFKQTTSSDKRTISGAVWRSESDHFRFDDACAVGMRAGCGERDFLAGWRVEPLGV</sequence>
<comment type="caution">
    <text evidence="1">The sequence shown here is derived from an EMBL/GenBank/DDBJ whole genome shotgun (WGS) entry which is preliminary data.</text>
</comment>
<organism evidence="1 2">
    <name type="scientific">Elysia marginata</name>
    <dbReference type="NCBI Taxonomy" id="1093978"/>
    <lineage>
        <taxon>Eukaryota</taxon>
        <taxon>Metazoa</taxon>
        <taxon>Spiralia</taxon>
        <taxon>Lophotrochozoa</taxon>
        <taxon>Mollusca</taxon>
        <taxon>Gastropoda</taxon>
        <taxon>Heterobranchia</taxon>
        <taxon>Euthyneura</taxon>
        <taxon>Panpulmonata</taxon>
        <taxon>Sacoglossa</taxon>
        <taxon>Placobranchoidea</taxon>
        <taxon>Plakobranchidae</taxon>
        <taxon>Elysia</taxon>
    </lineage>
</organism>
<evidence type="ECO:0000313" key="2">
    <source>
        <dbReference type="Proteomes" id="UP000762676"/>
    </source>
</evidence>
<evidence type="ECO:0000313" key="1">
    <source>
        <dbReference type="EMBL" id="GFR99336.1"/>
    </source>
</evidence>
<gene>
    <name evidence="1" type="ORF">ElyMa_001041700</name>
</gene>
<reference evidence="1 2" key="1">
    <citation type="journal article" date="2021" name="Elife">
        <title>Chloroplast acquisition without the gene transfer in kleptoplastic sea slugs, Plakobranchus ocellatus.</title>
        <authorList>
            <person name="Maeda T."/>
            <person name="Takahashi S."/>
            <person name="Yoshida T."/>
            <person name="Shimamura S."/>
            <person name="Takaki Y."/>
            <person name="Nagai Y."/>
            <person name="Toyoda A."/>
            <person name="Suzuki Y."/>
            <person name="Arimoto A."/>
            <person name="Ishii H."/>
            <person name="Satoh N."/>
            <person name="Nishiyama T."/>
            <person name="Hasebe M."/>
            <person name="Maruyama T."/>
            <person name="Minagawa J."/>
            <person name="Obokata J."/>
            <person name="Shigenobu S."/>
        </authorList>
    </citation>
    <scope>NUCLEOTIDE SEQUENCE [LARGE SCALE GENOMIC DNA]</scope>
</reference>
<proteinExistence type="predicted"/>
<dbReference type="AlphaFoldDB" id="A0AAV4HRD6"/>